<dbReference type="RefSeq" id="WP_106534011.1">
    <property type="nucleotide sequence ID" value="NZ_PYAT01000009.1"/>
</dbReference>
<name>A0A2P8GK66_9BACL</name>
<accession>A0A2P8GK66</accession>
<dbReference type="InterPro" id="IPR050325">
    <property type="entry name" value="Prot/Nucl_acid_deglycase"/>
</dbReference>
<dbReference type="GO" id="GO:0019243">
    <property type="term" value="P:methylglyoxal catabolic process to D-lactate via S-lactoyl-glutathione"/>
    <property type="evidence" value="ECO:0007669"/>
    <property type="project" value="TreeGrafter"/>
</dbReference>
<dbReference type="Pfam" id="PF01965">
    <property type="entry name" value="DJ-1_PfpI"/>
    <property type="match status" value="1"/>
</dbReference>
<reference evidence="5 6" key="1">
    <citation type="submission" date="2018-03" db="EMBL/GenBank/DDBJ databases">
        <title>Genomic Encyclopedia of Type Strains, Phase III (KMG-III): the genomes of soil and plant-associated and newly described type strains.</title>
        <authorList>
            <person name="Whitman W."/>
        </authorList>
    </citation>
    <scope>NUCLEOTIDE SEQUENCE [LARGE SCALE GENOMIC DNA]</scope>
    <source>
        <strain evidence="5 6">CGMCC 1.12259</strain>
    </source>
</reference>
<dbReference type="Gene3D" id="3.40.50.880">
    <property type="match status" value="1"/>
</dbReference>
<evidence type="ECO:0000259" key="4">
    <source>
        <dbReference type="Pfam" id="PF01965"/>
    </source>
</evidence>
<dbReference type="SUPFAM" id="SSF52317">
    <property type="entry name" value="Class I glutamine amidotransferase-like"/>
    <property type="match status" value="1"/>
</dbReference>
<proteinExistence type="inferred from homology"/>
<dbReference type="OrthoDB" id="9792284at2"/>
<dbReference type="GO" id="GO:0006508">
    <property type="term" value="P:proteolysis"/>
    <property type="evidence" value="ECO:0007669"/>
    <property type="project" value="UniProtKB-KW"/>
</dbReference>
<dbReference type="EMBL" id="PYAT01000009">
    <property type="protein sequence ID" value="PSL34366.1"/>
    <property type="molecule type" value="Genomic_DNA"/>
</dbReference>
<dbReference type="GO" id="GO:0008233">
    <property type="term" value="F:peptidase activity"/>
    <property type="evidence" value="ECO:0007669"/>
    <property type="project" value="UniProtKB-KW"/>
</dbReference>
<comment type="caution">
    <text evidence="5">The sequence shown here is derived from an EMBL/GenBank/DDBJ whole genome shotgun (WGS) entry which is preliminary data.</text>
</comment>
<gene>
    <name evidence="5" type="ORF">B0H99_10993</name>
</gene>
<organism evidence="5 6">
    <name type="scientific">Planomicrobium soli</name>
    <dbReference type="NCBI Taxonomy" id="1176648"/>
    <lineage>
        <taxon>Bacteria</taxon>
        <taxon>Bacillati</taxon>
        <taxon>Bacillota</taxon>
        <taxon>Bacilli</taxon>
        <taxon>Bacillales</taxon>
        <taxon>Caryophanaceae</taxon>
        <taxon>Planomicrobium</taxon>
    </lineage>
</organism>
<evidence type="ECO:0000256" key="1">
    <source>
        <dbReference type="ARBA" id="ARBA00023016"/>
    </source>
</evidence>
<dbReference type="PANTHER" id="PTHR48094:SF11">
    <property type="entry name" value="GLUTATHIONE-INDEPENDENT GLYOXALASE HSP31-RELATED"/>
    <property type="match status" value="1"/>
</dbReference>
<keyword evidence="2" id="KW-0456">Lyase</keyword>
<dbReference type="GO" id="GO:0005737">
    <property type="term" value="C:cytoplasm"/>
    <property type="evidence" value="ECO:0007669"/>
    <property type="project" value="TreeGrafter"/>
</dbReference>
<evidence type="ECO:0000256" key="2">
    <source>
        <dbReference type="ARBA" id="ARBA00023239"/>
    </source>
</evidence>
<keyword evidence="5" id="KW-0378">Hydrolase</keyword>
<evidence type="ECO:0000313" key="6">
    <source>
        <dbReference type="Proteomes" id="UP000242682"/>
    </source>
</evidence>
<keyword evidence="5" id="KW-0645">Protease</keyword>
<dbReference type="InterPro" id="IPR002818">
    <property type="entry name" value="DJ-1/PfpI"/>
</dbReference>
<evidence type="ECO:0000256" key="3">
    <source>
        <dbReference type="ARBA" id="ARBA00038493"/>
    </source>
</evidence>
<evidence type="ECO:0000313" key="5">
    <source>
        <dbReference type="EMBL" id="PSL34366.1"/>
    </source>
</evidence>
<sequence>MAKVMAVLSGGYVDEENDYVTGWWAEELFEPVLALQDEGHMVGLASPEGGKPVVDPISLSEEYDPEGKYKKLYESGIADKTTPIVDVKASDYDAIFIVGGHGAMFDLAHNKDLHAIINIVYEHGGIVAAVCHGPAPLIYTKTKEGRGILEGLNVTGYPNDQEPKEVVGLLPFSLEDEMRRIANYSEGSGEKEHVVWGSKQILTGRDPHSSALFGRELATRLTQREQEKEDAFFSNP</sequence>
<dbReference type="InterPro" id="IPR029062">
    <property type="entry name" value="Class_I_gatase-like"/>
</dbReference>
<dbReference type="CDD" id="cd03141">
    <property type="entry name" value="GATase1_Hsp31_like"/>
    <property type="match status" value="1"/>
</dbReference>
<dbReference type="Proteomes" id="UP000242682">
    <property type="component" value="Unassembled WGS sequence"/>
</dbReference>
<keyword evidence="6" id="KW-1185">Reference proteome</keyword>
<comment type="similarity">
    <text evidence="3">Belongs to the peptidase C56 family. HSP31-like subfamily.</text>
</comment>
<dbReference type="PANTHER" id="PTHR48094">
    <property type="entry name" value="PROTEIN/NUCLEIC ACID DEGLYCASE DJ-1-RELATED"/>
    <property type="match status" value="1"/>
</dbReference>
<feature type="domain" description="DJ-1/PfpI" evidence="4">
    <location>
        <begin position="27"/>
        <end position="218"/>
    </location>
</feature>
<protein>
    <submittedName>
        <fullName evidence="5">Putative intracellular protease/amidase</fullName>
    </submittedName>
</protein>
<dbReference type="AlphaFoldDB" id="A0A2P8GK66"/>
<dbReference type="GO" id="GO:0019172">
    <property type="term" value="F:glyoxalase III activity"/>
    <property type="evidence" value="ECO:0007669"/>
    <property type="project" value="TreeGrafter"/>
</dbReference>
<keyword evidence="1" id="KW-0346">Stress response</keyword>